<dbReference type="GO" id="GO:0005886">
    <property type="term" value="C:plasma membrane"/>
    <property type="evidence" value="ECO:0007669"/>
    <property type="project" value="UniProtKB-SubCell"/>
</dbReference>
<accession>A0A6I2GE88</accession>
<evidence type="ECO:0000256" key="3">
    <source>
        <dbReference type="ARBA" id="ARBA00022475"/>
    </source>
</evidence>
<dbReference type="InterPro" id="IPR025966">
    <property type="entry name" value="OppC_N"/>
</dbReference>
<keyword evidence="4 7" id="KW-0812">Transmembrane</keyword>
<protein>
    <submittedName>
        <fullName evidence="9">ABC transporter permease subunit</fullName>
    </submittedName>
</protein>
<proteinExistence type="inferred from homology"/>
<dbReference type="Pfam" id="PF00528">
    <property type="entry name" value="BPD_transp_1"/>
    <property type="match status" value="1"/>
</dbReference>
<dbReference type="PANTHER" id="PTHR43386">
    <property type="entry name" value="OLIGOPEPTIDE TRANSPORT SYSTEM PERMEASE PROTEIN APPC"/>
    <property type="match status" value="1"/>
</dbReference>
<evidence type="ECO:0000256" key="2">
    <source>
        <dbReference type="ARBA" id="ARBA00022448"/>
    </source>
</evidence>
<dbReference type="SUPFAM" id="SSF161098">
    <property type="entry name" value="MetI-like"/>
    <property type="match status" value="1"/>
</dbReference>
<evidence type="ECO:0000256" key="5">
    <source>
        <dbReference type="ARBA" id="ARBA00022989"/>
    </source>
</evidence>
<feature type="transmembrane region" description="Helical" evidence="7">
    <location>
        <begin position="168"/>
        <end position="187"/>
    </location>
</feature>
<dbReference type="InterPro" id="IPR050366">
    <property type="entry name" value="BP-dependent_transpt_permease"/>
</dbReference>
<evidence type="ECO:0000256" key="7">
    <source>
        <dbReference type="RuleBase" id="RU363032"/>
    </source>
</evidence>
<keyword evidence="10" id="KW-1185">Reference proteome</keyword>
<feature type="transmembrane region" description="Helical" evidence="7">
    <location>
        <begin position="107"/>
        <end position="133"/>
    </location>
</feature>
<dbReference type="AlphaFoldDB" id="A0A6I2GE88"/>
<gene>
    <name evidence="9" type="ORF">GIY09_06795</name>
</gene>
<dbReference type="CDD" id="cd06261">
    <property type="entry name" value="TM_PBP2"/>
    <property type="match status" value="1"/>
</dbReference>
<evidence type="ECO:0000256" key="6">
    <source>
        <dbReference type="ARBA" id="ARBA00023136"/>
    </source>
</evidence>
<sequence>MQEHEVLNAEDFRIVGVKEDETDVLSEKTISFWGEVFRTFIRNKLAIFGLILLIIIFLMAIFVPIFSPYSFSEQTGLYNAPPSMTNWFGTDNLGRDIFVRAWYGARISLLIGLSAAAIDVVIGVLYGSVAGVIGGNTDNFMMRICDILTAIPNLLVVIMLLVVMEQGLLTMIIALSITGWVRMARIVRGEVLQIKNQEYVLAARTLGANTNHLIFKHLIPNAMGSIIVTMTLTIPGAIFSEAFLSYIGLGVTPPTASWGTMASEGNEAILTAPWRLIFPAILISVTIFAFNAVGDGLRDALDPKLRK</sequence>
<comment type="similarity">
    <text evidence="7">Belongs to the binding-protein-dependent transport system permease family.</text>
</comment>
<evidence type="ECO:0000256" key="4">
    <source>
        <dbReference type="ARBA" id="ARBA00022692"/>
    </source>
</evidence>
<organism evidence="9 10">
    <name type="scientific">Fundicoccus ignavus</name>
    <dbReference type="NCBI Taxonomy" id="2664442"/>
    <lineage>
        <taxon>Bacteria</taxon>
        <taxon>Bacillati</taxon>
        <taxon>Bacillota</taxon>
        <taxon>Bacilli</taxon>
        <taxon>Lactobacillales</taxon>
        <taxon>Aerococcaceae</taxon>
        <taxon>Fundicoccus</taxon>
    </lineage>
</organism>
<feature type="transmembrane region" description="Helical" evidence="7">
    <location>
        <begin position="45"/>
        <end position="66"/>
    </location>
</feature>
<feature type="transmembrane region" description="Helical" evidence="7">
    <location>
        <begin position="276"/>
        <end position="297"/>
    </location>
</feature>
<dbReference type="Gene3D" id="1.10.3720.10">
    <property type="entry name" value="MetI-like"/>
    <property type="match status" value="1"/>
</dbReference>
<dbReference type="Pfam" id="PF12911">
    <property type="entry name" value="OppC_N"/>
    <property type="match status" value="1"/>
</dbReference>
<dbReference type="InterPro" id="IPR035906">
    <property type="entry name" value="MetI-like_sf"/>
</dbReference>
<evidence type="ECO:0000313" key="10">
    <source>
        <dbReference type="Proteomes" id="UP000430975"/>
    </source>
</evidence>
<comment type="subcellular location">
    <subcellularLocation>
        <location evidence="1 7">Cell membrane</location>
        <topology evidence="1 7">Multi-pass membrane protein</topology>
    </subcellularLocation>
</comment>
<dbReference type="RefSeq" id="WP_153863552.1">
    <property type="nucleotide sequence ID" value="NZ_WJQS01000005.1"/>
</dbReference>
<dbReference type="PANTHER" id="PTHR43386:SF22">
    <property type="entry name" value="OLIGOPEPTIDE TRANSPORT SYSTEM PERMEASE PROTEIN OPPC"/>
    <property type="match status" value="1"/>
</dbReference>
<keyword evidence="6 7" id="KW-0472">Membrane</keyword>
<evidence type="ECO:0000256" key="1">
    <source>
        <dbReference type="ARBA" id="ARBA00004651"/>
    </source>
</evidence>
<reference evidence="9 10" key="1">
    <citation type="submission" date="2019-11" db="EMBL/GenBank/DDBJ databases">
        <title>Characterisation of Fundicoccus ignavus gen. nov. sp. nov., a novel genus of the family Aerococcaceae isolated from bulk tank milk.</title>
        <authorList>
            <person name="Siebert A."/>
            <person name="Huptas C."/>
            <person name="Wenning M."/>
            <person name="Scherer S."/>
            <person name="Doll E.V."/>
        </authorList>
    </citation>
    <scope>NUCLEOTIDE SEQUENCE [LARGE SCALE GENOMIC DNA]</scope>
    <source>
        <strain evidence="9 10">WS4759</strain>
    </source>
</reference>
<dbReference type="GO" id="GO:0055085">
    <property type="term" value="P:transmembrane transport"/>
    <property type="evidence" value="ECO:0007669"/>
    <property type="project" value="InterPro"/>
</dbReference>
<feature type="domain" description="ABC transmembrane type-1" evidence="8">
    <location>
        <begin position="105"/>
        <end position="294"/>
    </location>
</feature>
<feature type="transmembrane region" description="Helical" evidence="7">
    <location>
        <begin position="226"/>
        <end position="249"/>
    </location>
</feature>
<name>A0A6I2GE88_9LACT</name>
<keyword evidence="3" id="KW-1003">Cell membrane</keyword>
<evidence type="ECO:0000259" key="8">
    <source>
        <dbReference type="PROSITE" id="PS50928"/>
    </source>
</evidence>
<keyword evidence="5 7" id="KW-1133">Transmembrane helix</keyword>
<feature type="transmembrane region" description="Helical" evidence="7">
    <location>
        <begin position="140"/>
        <end position="162"/>
    </location>
</feature>
<keyword evidence="2 7" id="KW-0813">Transport</keyword>
<dbReference type="Proteomes" id="UP000430975">
    <property type="component" value="Unassembled WGS sequence"/>
</dbReference>
<dbReference type="InterPro" id="IPR000515">
    <property type="entry name" value="MetI-like"/>
</dbReference>
<dbReference type="PROSITE" id="PS50928">
    <property type="entry name" value="ABC_TM1"/>
    <property type="match status" value="1"/>
</dbReference>
<dbReference type="EMBL" id="WJQS01000005">
    <property type="protein sequence ID" value="MRI85586.1"/>
    <property type="molecule type" value="Genomic_DNA"/>
</dbReference>
<evidence type="ECO:0000313" key="9">
    <source>
        <dbReference type="EMBL" id="MRI85586.1"/>
    </source>
</evidence>
<comment type="caution">
    <text evidence="9">The sequence shown here is derived from an EMBL/GenBank/DDBJ whole genome shotgun (WGS) entry which is preliminary data.</text>
</comment>